<reference evidence="3 4" key="1">
    <citation type="submission" date="2014-04" db="EMBL/GenBank/DDBJ databases">
        <authorList>
            <consortium name="DOE Joint Genome Institute"/>
            <person name="Kuo A."/>
            <person name="Girlanda M."/>
            <person name="Perotto S."/>
            <person name="Kohler A."/>
            <person name="Nagy L.G."/>
            <person name="Floudas D."/>
            <person name="Copeland A."/>
            <person name="Barry K.W."/>
            <person name="Cichocki N."/>
            <person name="Veneault-Fourrey C."/>
            <person name="LaButti K."/>
            <person name="Lindquist E.A."/>
            <person name="Lipzen A."/>
            <person name="Lundell T."/>
            <person name="Morin E."/>
            <person name="Murat C."/>
            <person name="Sun H."/>
            <person name="Tunlid A."/>
            <person name="Henrissat B."/>
            <person name="Grigoriev I.V."/>
            <person name="Hibbett D.S."/>
            <person name="Martin F."/>
            <person name="Nordberg H.P."/>
            <person name="Cantor M.N."/>
            <person name="Hua S.X."/>
        </authorList>
    </citation>
    <scope>NUCLEOTIDE SEQUENCE [LARGE SCALE GENOMIC DNA]</scope>
    <source>
        <strain evidence="3 4">MUT 4182</strain>
    </source>
</reference>
<dbReference type="HOGENOM" id="CLU_408368_0_0_1"/>
<feature type="transmembrane region" description="Helical" evidence="2">
    <location>
        <begin position="546"/>
        <end position="568"/>
    </location>
</feature>
<proteinExistence type="predicted"/>
<reference evidence="4" key="2">
    <citation type="submission" date="2015-01" db="EMBL/GenBank/DDBJ databases">
        <title>Evolutionary Origins and Diversification of the Mycorrhizal Mutualists.</title>
        <authorList>
            <consortium name="DOE Joint Genome Institute"/>
            <consortium name="Mycorrhizal Genomics Consortium"/>
            <person name="Kohler A."/>
            <person name="Kuo A."/>
            <person name="Nagy L.G."/>
            <person name="Floudas D."/>
            <person name="Copeland A."/>
            <person name="Barry K.W."/>
            <person name="Cichocki N."/>
            <person name="Veneault-Fourrey C."/>
            <person name="LaButti K."/>
            <person name="Lindquist E.A."/>
            <person name="Lipzen A."/>
            <person name="Lundell T."/>
            <person name="Morin E."/>
            <person name="Murat C."/>
            <person name="Riley R."/>
            <person name="Ohm R."/>
            <person name="Sun H."/>
            <person name="Tunlid A."/>
            <person name="Henrissat B."/>
            <person name="Grigoriev I.V."/>
            <person name="Hibbett D.S."/>
            <person name="Martin F."/>
        </authorList>
    </citation>
    <scope>NUCLEOTIDE SEQUENCE [LARGE SCALE GENOMIC DNA]</scope>
    <source>
        <strain evidence="4">MUT 4182</strain>
    </source>
</reference>
<feature type="compositionally biased region" description="Polar residues" evidence="1">
    <location>
        <begin position="239"/>
        <end position="251"/>
    </location>
</feature>
<evidence type="ECO:0000313" key="3">
    <source>
        <dbReference type="EMBL" id="KIO24601.1"/>
    </source>
</evidence>
<dbReference type="AlphaFoldDB" id="A0A0C3QF07"/>
<feature type="transmembrane region" description="Helical" evidence="2">
    <location>
        <begin position="588"/>
        <end position="610"/>
    </location>
</feature>
<feature type="compositionally biased region" description="Basic and acidic residues" evidence="1">
    <location>
        <begin position="110"/>
        <end position="123"/>
    </location>
</feature>
<keyword evidence="2" id="KW-0812">Transmembrane</keyword>
<feature type="region of interest" description="Disordered" evidence="1">
    <location>
        <begin position="238"/>
        <end position="259"/>
    </location>
</feature>
<keyword evidence="4" id="KW-1185">Reference proteome</keyword>
<feature type="region of interest" description="Disordered" evidence="1">
    <location>
        <begin position="15"/>
        <end position="37"/>
    </location>
</feature>
<keyword evidence="2" id="KW-1133">Transmembrane helix</keyword>
<keyword evidence="2" id="KW-0472">Membrane</keyword>
<name>A0A0C3QF07_9AGAM</name>
<accession>A0A0C3QF07</accession>
<evidence type="ECO:0000256" key="1">
    <source>
        <dbReference type="SAM" id="MobiDB-lite"/>
    </source>
</evidence>
<feature type="compositionally biased region" description="Low complexity" evidence="1">
    <location>
        <begin position="17"/>
        <end position="32"/>
    </location>
</feature>
<sequence length="673" mass="75744">MDSESRVGVHNAEEYMGSYGSSQQYQPPVSSSEGVKSTPLKEDSLTLLWLTWLVVMNFLLFCFWIWRAANRYCENYQRRQAVLERRRRAGIPDEDTRPFEIAYAKAALRRREQDEERRRKQLEQTEASQQQDSDWSRLGRTISHSHDPRYEARPYSGNLVQRRPVTQPHVVQPPAHVPLFDYNHISERTLPLRGIQPIESPTISSSDSPPYPPPHVWKDQYAPPEIWAQHDRQREQALTAVTTTSSPATRSSNEEPWSRPAALAVRPVVRTVPTPGQDGLHSTRNWSLWARQMVHPSVAYFRKVTPTPSLETSTSFLLKRDEHETQGSPELETASLLEDLTSLHHTVLAARGQSYRLINALEGILLELAGLMPVELETFGPATFSSWPQSRAALTQIWNHLGEAPFDEALRDIAIDVATILAKTLSGTKPLAEWEVKSHHNEAPMPREENRDWLLGVLADPVPVSEPTRDINSMKDGTHERIMRFLTVERDWNSHVHMSSSHGVAEVVDSSSSSVLLAPDRRNTAGNELPKLVESVRNGWIASSQAIAVVGALFAAGETALIPFVKTASEDSEGNPLLPDHAGLFKCLLIFSYGAFMFNASATISSLILIDKLGEMAFLNRSRGDKSCWVPSSANRLLTRYKLGTVWYSVQAHCEAGKQNRRWDRLANQTNPL</sequence>
<organism evidence="3 4">
    <name type="scientific">Tulasnella calospora MUT 4182</name>
    <dbReference type="NCBI Taxonomy" id="1051891"/>
    <lineage>
        <taxon>Eukaryota</taxon>
        <taxon>Fungi</taxon>
        <taxon>Dikarya</taxon>
        <taxon>Basidiomycota</taxon>
        <taxon>Agaricomycotina</taxon>
        <taxon>Agaricomycetes</taxon>
        <taxon>Cantharellales</taxon>
        <taxon>Tulasnellaceae</taxon>
        <taxon>Tulasnella</taxon>
    </lineage>
</organism>
<evidence type="ECO:0000313" key="4">
    <source>
        <dbReference type="Proteomes" id="UP000054248"/>
    </source>
</evidence>
<gene>
    <name evidence="3" type="ORF">M407DRAFT_212368</name>
</gene>
<evidence type="ECO:0000256" key="2">
    <source>
        <dbReference type="SAM" id="Phobius"/>
    </source>
</evidence>
<feature type="transmembrane region" description="Helical" evidence="2">
    <location>
        <begin position="47"/>
        <end position="69"/>
    </location>
</feature>
<feature type="region of interest" description="Disordered" evidence="1">
    <location>
        <begin position="110"/>
        <end position="153"/>
    </location>
</feature>
<dbReference type="EMBL" id="KN823058">
    <property type="protein sequence ID" value="KIO24601.1"/>
    <property type="molecule type" value="Genomic_DNA"/>
</dbReference>
<dbReference type="Proteomes" id="UP000054248">
    <property type="component" value="Unassembled WGS sequence"/>
</dbReference>
<protein>
    <submittedName>
        <fullName evidence="3">Uncharacterized protein</fullName>
    </submittedName>
</protein>